<accession>A0AAV8VSG6</accession>
<dbReference type="SUPFAM" id="SSF56219">
    <property type="entry name" value="DNase I-like"/>
    <property type="match status" value="1"/>
</dbReference>
<dbReference type="SUPFAM" id="SSF53098">
    <property type="entry name" value="Ribonuclease H-like"/>
    <property type="match status" value="1"/>
</dbReference>
<protein>
    <recommendedName>
        <fullName evidence="5">Lian-aa1 retrotransposon protein</fullName>
    </recommendedName>
</protein>
<reference evidence="3 4" key="1">
    <citation type="journal article" date="2023" name="Insect Mol. Biol.">
        <title>Genome sequencing provides insights into the evolution of gene families encoding plant cell wall-degrading enzymes in longhorned beetles.</title>
        <authorList>
            <person name="Shin N.R."/>
            <person name="Okamura Y."/>
            <person name="Kirsch R."/>
            <person name="Pauchet Y."/>
        </authorList>
    </citation>
    <scope>NUCLEOTIDE SEQUENCE [LARGE SCALE GENOMIC DNA]</scope>
    <source>
        <strain evidence="3">EAD_L_NR</strain>
    </source>
</reference>
<dbReference type="EMBL" id="JANEYG010000036">
    <property type="protein sequence ID" value="KAJ8917035.1"/>
    <property type="molecule type" value="Genomic_DNA"/>
</dbReference>
<dbReference type="Pfam" id="PF14529">
    <property type="entry name" value="Exo_endo_phos_2"/>
    <property type="match status" value="1"/>
</dbReference>
<dbReference type="PANTHER" id="PTHR33273:SF4">
    <property type="entry name" value="ENDONUCLEASE_EXONUCLEASE_PHOSPHATASE DOMAIN-CONTAINING PROTEIN"/>
    <property type="match status" value="1"/>
</dbReference>
<sequence>MANLNASSPLSLKCTQINLQHCIAATSLISQQLAAGHTHAVLIQEPWVGQGSVKGLSRKWGHVYVSSDQTPRACIYTSKQVTATKLTNFCFRDLVAIKVTVGRSCYILCSAYLPYESPTPPPRQLMELVEWCKSNNLPLIVGCDANAHHTCWGSKDDLLEFLISSGLDILNRGTKPTFVTRNRQEVIDITISNSWSSHLVTNWRVSSEVSMSDHRHILFNLETGTVPVEREYRNPKLTVWSTYKDILSRNVGPPVRPHTIPQIESSVKNLTKAVVHAYEQSCPVRKVRSRHSVPWWNPELLTLRKKARALFNRAMRTRTNADWDLYKEAQRQFKSCIKRSKRDAWKEFCESIEDLPAASRIHKVLKKDQDCRINDLRLPDGTYTCTDRETLELLAALHALKSPRITSQVVLECTNSLAALGQKNKVRLVWVPGHSGVAGNEEADVLARKGSSDTLTGPEPAIGLPYNYPLGSIDNWTREKCQEDWSRGDRVAAGQAPD</sequence>
<comment type="caution">
    <text evidence="3">The sequence shown here is derived from an EMBL/GenBank/DDBJ whole genome shotgun (WGS) entry which is preliminary data.</text>
</comment>
<dbReference type="Proteomes" id="UP001159042">
    <property type="component" value="Unassembled WGS sequence"/>
</dbReference>
<keyword evidence="4" id="KW-1185">Reference proteome</keyword>
<evidence type="ECO:0000259" key="1">
    <source>
        <dbReference type="Pfam" id="PF00075"/>
    </source>
</evidence>
<dbReference type="GO" id="GO:0004523">
    <property type="term" value="F:RNA-DNA hybrid ribonuclease activity"/>
    <property type="evidence" value="ECO:0007669"/>
    <property type="project" value="InterPro"/>
</dbReference>
<dbReference type="Pfam" id="PF00075">
    <property type="entry name" value="RNase_H"/>
    <property type="match status" value="1"/>
</dbReference>
<feature type="domain" description="Endonuclease/exonuclease/phosphatase" evidence="2">
    <location>
        <begin position="108"/>
        <end position="217"/>
    </location>
</feature>
<gene>
    <name evidence="3" type="ORF">NQ315_012954</name>
</gene>
<dbReference type="GO" id="GO:0003676">
    <property type="term" value="F:nucleic acid binding"/>
    <property type="evidence" value="ECO:0007669"/>
    <property type="project" value="InterPro"/>
</dbReference>
<evidence type="ECO:0000313" key="3">
    <source>
        <dbReference type="EMBL" id="KAJ8917035.1"/>
    </source>
</evidence>
<dbReference type="InterPro" id="IPR036691">
    <property type="entry name" value="Endo/exonu/phosph_ase_sf"/>
</dbReference>
<dbReference type="InterPro" id="IPR002156">
    <property type="entry name" value="RNaseH_domain"/>
</dbReference>
<proteinExistence type="predicted"/>
<dbReference type="InterPro" id="IPR012337">
    <property type="entry name" value="RNaseH-like_sf"/>
</dbReference>
<dbReference type="InterPro" id="IPR036397">
    <property type="entry name" value="RNaseH_sf"/>
</dbReference>
<dbReference type="InterPro" id="IPR005135">
    <property type="entry name" value="Endo/exonuclease/phosphatase"/>
</dbReference>
<evidence type="ECO:0008006" key="5">
    <source>
        <dbReference type="Google" id="ProtNLM"/>
    </source>
</evidence>
<dbReference type="PANTHER" id="PTHR33273">
    <property type="entry name" value="DOMAIN-CONTAINING PROTEIN, PUTATIVE-RELATED"/>
    <property type="match status" value="1"/>
</dbReference>
<dbReference type="AlphaFoldDB" id="A0AAV8VSG6"/>
<dbReference type="Gene3D" id="3.30.420.10">
    <property type="entry name" value="Ribonuclease H-like superfamily/Ribonuclease H"/>
    <property type="match status" value="1"/>
</dbReference>
<dbReference type="CDD" id="cd09077">
    <property type="entry name" value="R1-I-EN"/>
    <property type="match status" value="1"/>
</dbReference>
<dbReference type="Gene3D" id="3.60.10.10">
    <property type="entry name" value="Endonuclease/exonuclease/phosphatase"/>
    <property type="match status" value="1"/>
</dbReference>
<evidence type="ECO:0000259" key="2">
    <source>
        <dbReference type="Pfam" id="PF14529"/>
    </source>
</evidence>
<evidence type="ECO:0000313" key="4">
    <source>
        <dbReference type="Proteomes" id="UP001159042"/>
    </source>
</evidence>
<organism evidence="3 4">
    <name type="scientific">Exocentrus adspersus</name>
    <dbReference type="NCBI Taxonomy" id="1586481"/>
    <lineage>
        <taxon>Eukaryota</taxon>
        <taxon>Metazoa</taxon>
        <taxon>Ecdysozoa</taxon>
        <taxon>Arthropoda</taxon>
        <taxon>Hexapoda</taxon>
        <taxon>Insecta</taxon>
        <taxon>Pterygota</taxon>
        <taxon>Neoptera</taxon>
        <taxon>Endopterygota</taxon>
        <taxon>Coleoptera</taxon>
        <taxon>Polyphaga</taxon>
        <taxon>Cucujiformia</taxon>
        <taxon>Chrysomeloidea</taxon>
        <taxon>Cerambycidae</taxon>
        <taxon>Lamiinae</taxon>
        <taxon>Acanthocinini</taxon>
        <taxon>Exocentrus</taxon>
    </lineage>
</organism>
<feature type="domain" description="RNase H type-1" evidence="1">
    <location>
        <begin position="413"/>
        <end position="451"/>
    </location>
</feature>
<name>A0AAV8VSG6_9CUCU</name>